<evidence type="ECO:0000313" key="16">
    <source>
        <dbReference type="Proteomes" id="UP000288178"/>
    </source>
</evidence>
<proteinExistence type="predicted"/>
<comment type="subcellular location">
    <subcellularLocation>
        <location evidence="2">Cell membrane</location>
        <topology evidence="2">Multi-pass membrane protein</topology>
    </subcellularLocation>
</comment>
<dbReference type="SUPFAM" id="SSF103190">
    <property type="entry name" value="Sensory domain-like"/>
    <property type="match status" value="1"/>
</dbReference>
<protein>
    <recommendedName>
        <fullName evidence="3">histidine kinase</fullName>
        <ecNumber evidence="3">2.7.13.3</ecNumber>
    </recommendedName>
</protein>
<feature type="transmembrane region" description="Helical" evidence="13">
    <location>
        <begin position="310"/>
        <end position="335"/>
    </location>
</feature>
<dbReference type="Pfam" id="PF02518">
    <property type="entry name" value="HATPase_c"/>
    <property type="match status" value="1"/>
</dbReference>
<comment type="caution">
    <text evidence="15">The sequence shown here is derived from an EMBL/GenBank/DDBJ whole genome shotgun (WGS) entry which is preliminary data.</text>
</comment>
<keyword evidence="7 13" id="KW-0812">Transmembrane</keyword>
<keyword evidence="13" id="KW-0472">Membrane</keyword>
<dbReference type="Gene3D" id="6.10.250.3020">
    <property type="match status" value="1"/>
</dbReference>
<dbReference type="GO" id="GO:0000155">
    <property type="term" value="F:phosphorelay sensor kinase activity"/>
    <property type="evidence" value="ECO:0007669"/>
    <property type="project" value="InterPro"/>
</dbReference>
<dbReference type="Pfam" id="PF00512">
    <property type="entry name" value="HisKA"/>
    <property type="match status" value="1"/>
</dbReference>
<keyword evidence="11 13" id="KW-1133">Transmembrane helix</keyword>
<keyword evidence="8" id="KW-0547">Nucleotide-binding</keyword>
<dbReference type="InterPro" id="IPR036097">
    <property type="entry name" value="HisK_dim/P_sf"/>
</dbReference>
<dbReference type="InterPro" id="IPR029151">
    <property type="entry name" value="Sensor-like_sf"/>
</dbReference>
<evidence type="ECO:0000256" key="5">
    <source>
        <dbReference type="ARBA" id="ARBA00022553"/>
    </source>
</evidence>
<dbReference type="FunFam" id="3.30.450.20:FF:000127">
    <property type="entry name" value="C4-dicarboxylate transport sensor protein"/>
    <property type="match status" value="1"/>
</dbReference>
<feature type="domain" description="Histidine kinase" evidence="14">
    <location>
        <begin position="397"/>
        <end position="607"/>
    </location>
</feature>
<dbReference type="AlphaFoldDB" id="A0A3S2TSL8"/>
<keyword evidence="16" id="KW-1185">Reference proteome</keyword>
<evidence type="ECO:0000256" key="7">
    <source>
        <dbReference type="ARBA" id="ARBA00022692"/>
    </source>
</evidence>
<name>A0A3S2TSL8_9BURK</name>
<evidence type="ECO:0000256" key="13">
    <source>
        <dbReference type="SAM" id="Phobius"/>
    </source>
</evidence>
<dbReference type="CDD" id="cd00082">
    <property type="entry name" value="HisKA"/>
    <property type="match status" value="1"/>
</dbReference>
<evidence type="ECO:0000256" key="6">
    <source>
        <dbReference type="ARBA" id="ARBA00022679"/>
    </source>
</evidence>
<sequence>MQKPAVDAGDEAMGRAPGARAGWSRGQWYLWFFAALATALIVHRHVLHWQTDEAVQAASSRLELLGAALHTELARHETLPGILALEATLAAALAAPDDPAAVQAANVYLRRARALVDAEAVYLIDRSGVTIASSNAGQPDSFVGQNYAFRPYFVDAMRTGFGRFYAIGTTTGRPGYFLAAALEAAAAAQGALVVKVSLGEFERTLAAGPWPTLVLDENGVVILASRSDLRYRSLVPLSAAQRATMAATRQYDGKAITPMLSIPESTLAPAEARTSAARQLLGAGSTAVHRDLVKQPWQLASFVGASPGGAVAVVAAAFGFSMIMGMALLLHAIALRRARQRDLLEREDEIQRRIEAGTRKLQTQLEVQAQTEAMLRATTDSAVQAGKLTVLGQMSAGVSHELNQPLTAMRHFAEAGQMLIAAGDLDAADRNFGKIARLSEHMGQIVGHLRSHARKQPGEKTAISVAAVVDGALQLLQAGQNTAINVGVQVDPPDLTVLAQHVRVEQVLVNLLRNAMEASPADEGPCLQAWGDQSDAYIDVRDRGPGVKPEARDHLFEPFFTTKSRGQGLGLGLAVSKMITRELGGDLTAHEREGGGAVFRVRLPRVSAAPMAGPAVNRIATTHER</sequence>
<comment type="catalytic activity">
    <reaction evidence="1">
        <text>ATP + protein L-histidine = ADP + protein N-phospho-L-histidine.</text>
        <dbReference type="EC" id="2.7.13.3"/>
    </reaction>
</comment>
<evidence type="ECO:0000256" key="10">
    <source>
        <dbReference type="ARBA" id="ARBA00022840"/>
    </source>
</evidence>
<dbReference type="InterPro" id="IPR005467">
    <property type="entry name" value="His_kinase_dom"/>
</dbReference>
<dbReference type="Gene3D" id="3.30.450.20">
    <property type="entry name" value="PAS domain"/>
    <property type="match status" value="2"/>
</dbReference>
<evidence type="ECO:0000256" key="12">
    <source>
        <dbReference type="ARBA" id="ARBA00023012"/>
    </source>
</evidence>
<keyword evidence="10" id="KW-0067">ATP-binding</keyword>
<evidence type="ECO:0000256" key="11">
    <source>
        <dbReference type="ARBA" id="ARBA00022989"/>
    </source>
</evidence>
<dbReference type="InterPro" id="IPR003594">
    <property type="entry name" value="HATPase_dom"/>
</dbReference>
<dbReference type="PROSITE" id="PS50109">
    <property type="entry name" value="HIS_KIN"/>
    <property type="match status" value="1"/>
</dbReference>
<dbReference type="GO" id="GO:0005886">
    <property type="term" value="C:plasma membrane"/>
    <property type="evidence" value="ECO:0007669"/>
    <property type="project" value="UniProtKB-SubCell"/>
</dbReference>
<dbReference type="InterPro" id="IPR017055">
    <property type="entry name" value="Sig_transdc_His_kinase_DctB"/>
</dbReference>
<evidence type="ECO:0000256" key="3">
    <source>
        <dbReference type="ARBA" id="ARBA00012438"/>
    </source>
</evidence>
<evidence type="ECO:0000256" key="1">
    <source>
        <dbReference type="ARBA" id="ARBA00000085"/>
    </source>
</evidence>
<gene>
    <name evidence="15" type="ORF">ENE75_01990</name>
</gene>
<reference evidence="15 16" key="1">
    <citation type="submission" date="2019-01" db="EMBL/GenBank/DDBJ databases">
        <authorList>
            <person name="Chen W.-M."/>
        </authorList>
    </citation>
    <scope>NUCLEOTIDE SEQUENCE [LARGE SCALE GENOMIC DNA]</scope>
    <source>
        <strain evidence="15 16">ICH-3</strain>
    </source>
</reference>
<dbReference type="PIRSF" id="PIRSF036431">
    <property type="entry name" value="STHK_DctB"/>
    <property type="match status" value="1"/>
</dbReference>
<dbReference type="Proteomes" id="UP000288178">
    <property type="component" value="Unassembled WGS sequence"/>
</dbReference>
<dbReference type="GO" id="GO:0005524">
    <property type="term" value="F:ATP binding"/>
    <property type="evidence" value="ECO:0007669"/>
    <property type="project" value="UniProtKB-KW"/>
</dbReference>
<dbReference type="PANTHER" id="PTHR43065">
    <property type="entry name" value="SENSOR HISTIDINE KINASE"/>
    <property type="match status" value="1"/>
</dbReference>
<keyword evidence="12" id="KW-0902">Two-component regulatory system</keyword>
<evidence type="ECO:0000256" key="2">
    <source>
        <dbReference type="ARBA" id="ARBA00004651"/>
    </source>
</evidence>
<keyword evidence="5" id="KW-0597">Phosphoprotein</keyword>
<evidence type="ECO:0000256" key="8">
    <source>
        <dbReference type="ARBA" id="ARBA00022741"/>
    </source>
</evidence>
<dbReference type="SUPFAM" id="SSF55874">
    <property type="entry name" value="ATPase domain of HSP90 chaperone/DNA topoisomerase II/histidine kinase"/>
    <property type="match status" value="1"/>
</dbReference>
<evidence type="ECO:0000256" key="9">
    <source>
        <dbReference type="ARBA" id="ARBA00022777"/>
    </source>
</evidence>
<dbReference type="RefSeq" id="WP_128195095.1">
    <property type="nucleotide sequence ID" value="NZ_SACT01000001.1"/>
</dbReference>
<dbReference type="InterPro" id="IPR004358">
    <property type="entry name" value="Sig_transdc_His_kin-like_C"/>
</dbReference>
<dbReference type="SMART" id="SM00387">
    <property type="entry name" value="HATPase_c"/>
    <property type="match status" value="1"/>
</dbReference>
<dbReference type="EC" id="2.7.13.3" evidence="3"/>
<dbReference type="PANTHER" id="PTHR43065:SF46">
    <property type="entry name" value="C4-DICARBOXYLATE TRANSPORT SENSOR PROTEIN DCTB"/>
    <property type="match status" value="1"/>
</dbReference>
<evidence type="ECO:0000256" key="4">
    <source>
        <dbReference type="ARBA" id="ARBA00022475"/>
    </source>
</evidence>
<dbReference type="EMBL" id="SACT01000001">
    <property type="protein sequence ID" value="RVT53687.1"/>
    <property type="molecule type" value="Genomic_DNA"/>
</dbReference>
<dbReference type="SMART" id="SM00388">
    <property type="entry name" value="HisKA"/>
    <property type="match status" value="1"/>
</dbReference>
<dbReference type="Gene3D" id="3.30.565.10">
    <property type="entry name" value="Histidine kinase-like ATPase, C-terminal domain"/>
    <property type="match status" value="1"/>
</dbReference>
<dbReference type="InterPro" id="IPR003661">
    <property type="entry name" value="HisK_dim/P_dom"/>
</dbReference>
<accession>A0A3S2TSL8</accession>
<dbReference type="PRINTS" id="PR00344">
    <property type="entry name" value="BCTRLSENSOR"/>
</dbReference>
<dbReference type="SUPFAM" id="SSF47384">
    <property type="entry name" value="Homodimeric domain of signal transducing histidine kinase"/>
    <property type="match status" value="1"/>
</dbReference>
<keyword evidence="4" id="KW-1003">Cell membrane</keyword>
<evidence type="ECO:0000259" key="14">
    <source>
        <dbReference type="PROSITE" id="PS50109"/>
    </source>
</evidence>
<dbReference type="InterPro" id="IPR036890">
    <property type="entry name" value="HATPase_C_sf"/>
</dbReference>
<keyword evidence="9 15" id="KW-0418">Kinase</keyword>
<dbReference type="OrthoDB" id="9772100at2"/>
<evidence type="ECO:0000313" key="15">
    <source>
        <dbReference type="EMBL" id="RVT53687.1"/>
    </source>
</evidence>
<organism evidence="15 16">
    <name type="scientific">Rubrivivax albus</name>
    <dbReference type="NCBI Taxonomy" id="2499835"/>
    <lineage>
        <taxon>Bacteria</taxon>
        <taxon>Pseudomonadati</taxon>
        <taxon>Pseudomonadota</taxon>
        <taxon>Betaproteobacteria</taxon>
        <taxon>Burkholderiales</taxon>
        <taxon>Sphaerotilaceae</taxon>
        <taxon>Rubrivivax</taxon>
    </lineage>
</organism>
<keyword evidence="6" id="KW-0808">Transferase</keyword>
<dbReference type="Gene3D" id="1.10.287.130">
    <property type="match status" value="1"/>
</dbReference>